<dbReference type="Pfam" id="PF00534">
    <property type="entry name" value="Glycos_transf_1"/>
    <property type="match status" value="1"/>
</dbReference>
<feature type="domain" description="Glycosyltransferase subfamily 4-like N-terminal" evidence="3">
    <location>
        <begin position="22"/>
        <end position="170"/>
    </location>
</feature>
<dbReference type="RefSeq" id="WP_205725229.1">
    <property type="nucleotide sequence ID" value="NZ_JAFHKR010000038.1"/>
</dbReference>
<name>A0ABS2ZQ80_9BACL</name>
<keyword evidence="1" id="KW-0808">Transferase</keyword>
<dbReference type="PANTHER" id="PTHR46401:SF2">
    <property type="entry name" value="GLYCOSYLTRANSFERASE WBBK-RELATED"/>
    <property type="match status" value="1"/>
</dbReference>
<dbReference type="SUPFAM" id="SSF53756">
    <property type="entry name" value="UDP-Glycosyltransferase/glycogen phosphorylase"/>
    <property type="match status" value="1"/>
</dbReference>
<protein>
    <submittedName>
        <fullName evidence="4">Glycosyltransferase family 4 protein</fullName>
    </submittedName>
</protein>
<dbReference type="Pfam" id="PF13439">
    <property type="entry name" value="Glyco_transf_4"/>
    <property type="match status" value="1"/>
</dbReference>
<accession>A0ABS2ZQ80</accession>
<evidence type="ECO:0000259" key="3">
    <source>
        <dbReference type="Pfam" id="PF13439"/>
    </source>
</evidence>
<dbReference type="EMBL" id="JAFHKR010000038">
    <property type="protein sequence ID" value="MBN3554185.1"/>
    <property type="molecule type" value="Genomic_DNA"/>
</dbReference>
<proteinExistence type="predicted"/>
<dbReference type="Proteomes" id="UP001296923">
    <property type="component" value="Unassembled WGS sequence"/>
</dbReference>
<dbReference type="InterPro" id="IPR028098">
    <property type="entry name" value="Glyco_trans_4-like_N"/>
</dbReference>
<reference evidence="4 5" key="1">
    <citation type="submission" date="2021-01" db="EMBL/GenBank/DDBJ databases">
        <title>Genome Sequencing of Type Strains.</title>
        <authorList>
            <person name="Lemaire J.F."/>
            <person name="Inderbitzin P."/>
            <person name="Collins S.B."/>
            <person name="Wespe N."/>
            <person name="Knight-Connoni V."/>
        </authorList>
    </citation>
    <scope>NUCLEOTIDE SEQUENCE [LARGE SCALE GENOMIC DNA]</scope>
    <source>
        <strain evidence="4 5">DSM 23009</strain>
    </source>
</reference>
<feature type="domain" description="Glycosyl transferase family 1" evidence="2">
    <location>
        <begin position="183"/>
        <end position="347"/>
    </location>
</feature>
<dbReference type="PANTHER" id="PTHR46401">
    <property type="entry name" value="GLYCOSYLTRANSFERASE WBBK-RELATED"/>
    <property type="match status" value="1"/>
</dbReference>
<sequence>MKVSHLTSVHPSEDIRIFIKECRSLAAAGYDVSLITANTGSYEVDGVKIIGLDVKASSRVSRMINATRAVYKKALEIDSDVYHFHDPELLWVGLMLKKKGKKVIYDVHEDVPEQVLSKQWIPSPLRKVVSFFVTKIESYCSRRFDAVVTATPHISNRFKTYNKNTVTIHNFPILNELLNNIQEVKNVTFNNFIYVGGLTGLRGTKEMVQAIGVLNKEKESKLVLGGSFSPPALQEEVQIEEGWKHTDFKGYLTRAEVKKELAEATGGLVLIHPEPRYVVSYPIKLFEYMSAGIPAIASNFPLWKGIVEKNNCGICVDPLNPEDIASAMKWLIENPEEAKQMGENGRKAVIEKYNWEHESKELVSLYSRLKS</sequence>
<evidence type="ECO:0000256" key="1">
    <source>
        <dbReference type="ARBA" id="ARBA00022679"/>
    </source>
</evidence>
<dbReference type="InterPro" id="IPR001296">
    <property type="entry name" value="Glyco_trans_1"/>
</dbReference>
<dbReference type="Gene3D" id="3.40.50.2000">
    <property type="entry name" value="Glycogen Phosphorylase B"/>
    <property type="match status" value="2"/>
</dbReference>
<keyword evidence="5" id="KW-1185">Reference proteome</keyword>
<evidence type="ECO:0000313" key="5">
    <source>
        <dbReference type="Proteomes" id="UP001296923"/>
    </source>
</evidence>
<dbReference type="CDD" id="cd03794">
    <property type="entry name" value="GT4_WbuB-like"/>
    <property type="match status" value="1"/>
</dbReference>
<evidence type="ECO:0000313" key="4">
    <source>
        <dbReference type="EMBL" id="MBN3554185.1"/>
    </source>
</evidence>
<comment type="caution">
    <text evidence="4">The sequence shown here is derived from an EMBL/GenBank/DDBJ whole genome shotgun (WGS) entry which is preliminary data.</text>
</comment>
<organism evidence="4 5">
    <name type="scientific">Fictibacillus nanhaiensis</name>
    <dbReference type="NCBI Taxonomy" id="742169"/>
    <lineage>
        <taxon>Bacteria</taxon>
        <taxon>Bacillati</taxon>
        <taxon>Bacillota</taxon>
        <taxon>Bacilli</taxon>
        <taxon>Bacillales</taxon>
        <taxon>Fictibacillaceae</taxon>
        <taxon>Fictibacillus</taxon>
    </lineage>
</organism>
<gene>
    <name evidence="4" type="ORF">JYA63_07920</name>
</gene>
<evidence type="ECO:0000259" key="2">
    <source>
        <dbReference type="Pfam" id="PF00534"/>
    </source>
</evidence>